<organism evidence="3">
    <name type="scientific">Thermus islandicus</name>
    <dbReference type="NCBI Taxonomy" id="540988"/>
    <lineage>
        <taxon>Bacteria</taxon>
        <taxon>Thermotogati</taxon>
        <taxon>Deinococcota</taxon>
        <taxon>Deinococci</taxon>
        <taxon>Thermales</taxon>
        <taxon>Thermaceae</taxon>
        <taxon>Thermus</taxon>
    </lineage>
</organism>
<feature type="region of interest" description="Disordered" evidence="2">
    <location>
        <begin position="1"/>
        <end position="28"/>
    </location>
</feature>
<proteinExistence type="predicted"/>
<sequence>MSGEDREDSVQEREKVAEPPQVDSLGHPRTRARWREAYRTVFGEVDDLFEERVRLAMRLMEAGIARSRVEALLSVSTPPLSSDAVGGPEGAVPLGEGLQAALTLGALVKAVGRLEAQLDDLRRAVARLEAELSRTETRLLAVEEAAQAVEAERRRTLLEVEERLLALESWVRRMSRYLGKMGEKGGPFGR</sequence>
<name>A0A7C2C220_9DEIN</name>
<protein>
    <submittedName>
        <fullName evidence="3">Uncharacterized protein</fullName>
    </submittedName>
</protein>
<feature type="coiled-coil region" evidence="1">
    <location>
        <begin position="104"/>
        <end position="152"/>
    </location>
</feature>
<evidence type="ECO:0000256" key="1">
    <source>
        <dbReference type="SAM" id="Coils"/>
    </source>
</evidence>
<accession>A0A7C2C220</accession>
<keyword evidence="1" id="KW-0175">Coiled coil</keyword>
<evidence type="ECO:0000313" key="3">
    <source>
        <dbReference type="EMBL" id="HEH82355.1"/>
    </source>
</evidence>
<gene>
    <name evidence="3" type="ORF">ENP73_05040</name>
</gene>
<reference evidence="3" key="1">
    <citation type="journal article" date="2020" name="mSystems">
        <title>Genome- and Community-Level Interaction Insights into Carbon Utilization and Element Cycling Functions of Hydrothermarchaeota in Hydrothermal Sediment.</title>
        <authorList>
            <person name="Zhou Z."/>
            <person name="Liu Y."/>
            <person name="Xu W."/>
            <person name="Pan J."/>
            <person name="Luo Z.H."/>
            <person name="Li M."/>
        </authorList>
    </citation>
    <scope>NUCLEOTIDE SEQUENCE [LARGE SCALE GENOMIC DNA]</scope>
    <source>
        <strain evidence="3">SpSt-246</strain>
    </source>
</reference>
<dbReference type="EMBL" id="DSKL01000201">
    <property type="protein sequence ID" value="HEH82355.1"/>
    <property type="molecule type" value="Genomic_DNA"/>
</dbReference>
<feature type="compositionally biased region" description="Basic and acidic residues" evidence="2">
    <location>
        <begin position="8"/>
        <end position="17"/>
    </location>
</feature>
<comment type="caution">
    <text evidence="3">The sequence shown here is derived from an EMBL/GenBank/DDBJ whole genome shotgun (WGS) entry which is preliminary data.</text>
</comment>
<evidence type="ECO:0000256" key="2">
    <source>
        <dbReference type="SAM" id="MobiDB-lite"/>
    </source>
</evidence>
<dbReference type="AlphaFoldDB" id="A0A7C2C220"/>